<dbReference type="InterPro" id="IPR036390">
    <property type="entry name" value="WH_DNA-bd_sf"/>
</dbReference>
<dbReference type="EMBL" id="CP003911">
    <property type="protein sequence ID" value="AGU49327.1"/>
    <property type="molecule type" value="Genomic_DNA"/>
</dbReference>
<dbReference type="PANTHER" id="PTHR30537">
    <property type="entry name" value="HTH-TYPE TRANSCRIPTIONAL REGULATOR"/>
    <property type="match status" value="1"/>
</dbReference>
<keyword evidence="4" id="KW-0804">Transcription</keyword>
<dbReference type="PROSITE" id="PS50931">
    <property type="entry name" value="HTH_LYSR"/>
    <property type="match status" value="1"/>
</dbReference>
<name>T1X8R7_VARPD</name>
<dbReference type="GO" id="GO:0003700">
    <property type="term" value="F:DNA-binding transcription factor activity"/>
    <property type="evidence" value="ECO:0007669"/>
    <property type="project" value="InterPro"/>
</dbReference>
<dbReference type="HOGENOM" id="CLU_039613_16_2_4"/>
<proteinExistence type="inferred from homology"/>
<gene>
    <name evidence="7" type="ORF">VAPA_1c22230</name>
</gene>
<sequence>MDSLDLLRTFSEVASSGSFSRTAKHLALSRGTVSKYIAALERRFGVRLLNRTSRAVSLTDAGLLLLDRSRPILELADATRAELQDRARVPSGRVRISAPYGMELTELPALINVFLGHYPEVSISLMLTNRMVDLAEEGVDIALRFGASANDNLIVRKLVSMELTVCAAPVYWRKHGVPARPGELAHHVALFSSHLNPLPKWRFEVDGQPLEVAVRGRLDATEASPLIQAALLGAGVVYLPSVMLEPYVQSGRLVPVLSEFVRSDMWLSAVYLQRRHSTAVHRALLDFLASRLKPAGSKINIGTQPEAPSRDERSALGSVNRS</sequence>
<dbReference type="InterPro" id="IPR036388">
    <property type="entry name" value="WH-like_DNA-bd_sf"/>
</dbReference>
<dbReference type="OrthoDB" id="9026421at2"/>
<evidence type="ECO:0000256" key="4">
    <source>
        <dbReference type="ARBA" id="ARBA00023163"/>
    </source>
</evidence>
<reference evidence="7 8" key="1">
    <citation type="submission" date="2012-10" db="EMBL/GenBank/DDBJ databases">
        <title>Genome sequence of Variovorax paradoxus B4.</title>
        <authorList>
            <person name="Schuldes J."/>
            <person name="Brandt U."/>
            <person name="Hiessl S."/>
            <person name="Wuebbeler J.H."/>
            <person name="Thuermer A."/>
            <person name="Steinbuechel A."/>
            <person name="Daniel R."/>
        </authorList>
    </citation>
    <scope>NUCLEOTIDE SEQUENCE [LARGE SCALE GENOMIC DNA]</scope>
    <source>
        <strain evidence="7 8">B4</strain>
    </source>
</reference>
<evidence type="ECO:0000313" key="7">
    <source>
        <dbReference type="EMBL" id="AGU49327.1"/>
    </source>
</evidence>
<dbReference type="PANTHER" id="PTHR30537:SF5">
    <property type="entry name" value="HTH-TYPE TRANSCRIPTIONAL ACTIVATOR TTDR-RELATED"/>
    <property type="match status" value="1"/>
</dbReference>
<dbReference type="GO" id="GO:0006351">
    <property type="term" value="P:DNA-templated transcription"/>
    <property type="evidence" value="ECO:0007669"/>
    <property type="project" value="TreeGrafter"/>
</dbReference>
<evidence type="ECO:0000256" key="1">
    <source>
        <dbReference type="ARBA" id="ARBA00009437"/>
    </source>
</evidence>
<feature type="region of interest" description="Disordered" evidence="5">
    <location>
        <begin position="299"/>
        <end position="322"/>
    </location>
</feature>
<dbReference type="PATRIC" id="fig|1246301.3.peg.2249"/>
<evidence type="ECO:0000256" key="5">
    <source>
        <dbReference type="SAM" id="MobiDB-lite"/>
    </source>
</evidence>
<organism evidence="7 8">
    <name type="scientific">Variovorax paradoxus B4</name>
    <dbReference type="NCBI Taxonomy" id="1246301"/>
    <lineage>
        <taxon>Bacteria</taxon>
        <taxon>Pseudomonadati</taxon>
        <taxon>Pseudomonadota</taxon>
        <taxon>Betaproteobacteria</taxon>
        <taxon>Burkholderiales</taxon>
        <taxon>Comamonadaceae</taxon>
        <taxon>Variovorax</taxon>
    </lineage>
</organism>
<dbReference type="FunFam" id="1.10.10.10:FF:000001">
    <property type="entry name" value="LysR family transcriptional regulator"/>
    <property type="match status" value="1"/>
</dbReference>
<dbReference type="Proteomes" id="UP000016223">
    <property type="component" value="Chromosome 1"/>
</dbReference>
<dbReference type="AlphaFoldDB" id="T1X8R7"/>
<dbReference type="Gene3D" id="3.40.190.290">
    <property type="match status" value="1"/>
</dbReference>
<evidence type="ECO:0000256" key="2">
    <source>
        <dbReference type="ARBA" id="ARBA00023015"/>
    </source>
</evidence>
<dbReference type="CDD" id="cd08422">
    <property type="entry name" value="PBP2_CrgA_like"/>
    <property type="match status" value="1"/>
</dbReference>
<dbReference type="InterPro" id="IPR000847">
    <property type="entry name" value="LysR_HTH_N"/>
</dbReference>
<dbReference type="KEGG" id="vpd:VAPA_1c22230"/>
<dbReference type="InterPro" id="IPR058163">
    <property type="entry name" value="LysR-type_TF_proteobact-type"/>
</dbReference>
<dbReference type="GO" id="GO:0043565">
    <property type="term" value="F:sequence-specific DNA binding"/>
    <property type="evidence" value="ECO:0007669"/>
    <property type="project" value="TreeGrafter"/>
</dbReference>
<dbReference type="RefSeq" id="WP_021006838.1">
    <property type="nucleotide sequence ID" value="NC_022247.1"/>
</dbReference>
<protein>
    <submittedName>
        <fullName evidence="7">Transcriptional regulator, LysR family</fullName>
    </submittedName>
</protein>
<comment type="similarity">
    <text evidence="1">Belongs to the LysR transcriptional regulatory family.</text>
</comment>
<dbReference type="InterPro" id="IPR005119">
    <property type="entry name" value="LysR_subst-bd"/>
</dbReference>
<dbReference type="SUPFAM" id="SSF46785">
    <property type="entry name" value="Winged helix' DNA-binding domain"/>
    <property type="match status" value="1"/>
</dbReference>
<dbReference type="Pfam" id="PF00126">
    <property type="entry name" value="HTH_1"/>
    <property type="match status" value="1"/>
</dbReference>
<keyword evidence="2" id="KW-0805">Transcription regulation</keyword>
<dbReference type="Gene3D" id="1.10.10.10">
    <property type="entry name" value="Winged helix-like DNA-binding domain superfamily/Winged helix DNA-binding domain"/>
    <property type="match status" value="1"/>
</dbReference>
<keyword evidence="3" id="KW-0238">DNA-binding</keyword>
<accession>T1X8R7</accession>
<evidence type="ECO:0000256" key="3">
    <source>
        <dbReference type="ARBA" id="ARBA00023125"/>
    </source>
</evidence>
<evidence type="ECO:0000313" key="8">
    <source>
        <dbReference type="Proteomes" id="UP000016223"/>
    </source>
</evidence>
<dbReference type="SUPFAM" id="SSF53850">
    <property type="entry name" value="Periplasmic binding protein-like II"/>
    <property type="match status" value="1"/>
</dbReference>
<feature type="domain" description="HTH lysR-type" evidence="6">
    <location>
        <begin position="1"/>
        <end position="59"/>
    </location>
</feature>
<dbReference type="Pfam" id="PF03466">
    <property type="entry name" value="LysR_substrate"/>
    <property type="match status" value="1"/>
</dbReference>
<evidence type="ECO:0000259" key="6">
    <source>
        <dbReference type="PROSITE" id="PS50931"/>
    </source>
</evidence>